<keyword evidence="10" id="KW-1185">Reference proteome</keyword>
<evidence type="ECO:0000313" key="8">
    <source>
        <dbReference type="EMBL" id="KTC74691.1"/>
    </source>
</evidence>
<protein>
    <recommendedName>
        <fullName evidence="3 7">Chorismate synthase</fullName>
        <shortName evidence="7">CS</shortName>
        <ecNumber evidence="3 7">4.2.3.5</ecNumber>
    </recommendedName>
    <alternativeName>
        <fullName evidence="7">5-enolpyruvylshikimate-3-phosphate phospholyase</fullName>
    </alternativeName>
</protein>
<evidence type="ECO:0000256" key="4">
    <source>
        <dbReference type="ARBA" id="ARBA00022605"/>
    </source>
</evidence>
<dbReference type="GO" id="GO:0010181">
    <property type="term" value="F:FMN binding"/>
    <property type="evidence" value="ECO:0007669"/>
    <property type="project" value="TreeGrafter"/>
</dbReference>
<dbReference type="GO" id="GO:0009073">
    <property type="term" value="P:aromatic amino acid family biosynthetic process"/>
    <property type="evidence" value="ECO:0007669"/>
    <property type="project" value="UniProtKB-KW"/>
</dbReference>
<dbReference type="RefSeq" id="WP_058522834.1">
    <property type="nucleotide sequence ID" value="NZ_CAAAHV010000005.1"/>
</dbReference>
<dbReference type="PANTHER" id="PTHR21085">
    <property type="entry name" value="CHORISMATE SYNTHASE"/>
    <property type="match status" value="1"/>
</dbReference>
<evidence type="ECO:0000256" key="7">
    <source>
        <dbReference type="HAMAP-Rule" id="MF_00300"/>
    </source>
</evidence>
<dbReference type="GO" id="GO:0008652">
    <property type="term" value="P:amino acid biosynthetic process"/>
    <property type="evidence" value="ECO:0007669"/>
    <property type="project" value="UniProtKB-KW"/>
</dbReference>
<comment type="pathway">
    <text evidence="1 7">Metabolic intermediate biosynthesis; chorismate biosynthesis; chorismate from D-erythrose 4-phosphate and phosphoenolpyruvate: step 7/7.</text>
</comment>
<evidence type="ECO:0000256" key="6">
    <source>
        <dbReference type="ARBA" id="ARBA00023239"/>
    </source>
</evidence>
<dbReference type="STRING" id="28083.Lbir_0724"/>
<dbReference type="Proteomes" id="UP000255066">
    <property type="component" value="Unassembled WGS sequence"/>
</dbReference>
<dbReference type="PIRSF" id="PIRSF001456">
    <property type="entry name" value="Chorismate_synth"/>
    <property type="match status" value="1"/>
</dbReference>
<dbReference type="EC" id="4.2.3.5" evidence="3 7"/>
<dbReference type="UniPathway" id="UPA00053">
    <property type="reaction ID" value="UER00090"/>
</dbReference>
<comment type="cofactor">
    <cofactor evidence="7">
        <name>FMNH2</name>
        <dbReference type="ChEBI" id="CHEBI:57618"/>
    </cofactor>
    <text evidence="7">Reduced FMN (FMNH(2)).</text>
</comment>
<name>A0A378IH35_9GAMM</name>
<sequence>MSNTIGSLFRVTSFGENRGDGIGCIVDGCPPNLTLNNDLIQTYLDKQSKREEKFTSLCPEGDQVKILSGVFEGATTGTPIALSVVNDHPKKEIEGSREIFSPGQADYTYYRKYGNRDYRDGGRAAARDLIPRTAAGAIAQIFLEKTLGLQIYAYLKQIGTLKLHFAGEQFIRENIYFCPNNTQIDEITNYIDQLYAKGDSIGALLGIVVKNVPAGLGSPVFGRLDASLAHALMSITAVKGFEIGAGFGCVTQTGGEHRDQMNNNGFMSNNSGGVLGGISTGQDLHMSICLKPTTIIPLAAQTQTINGDTTIVERKGFYEPCIGMRAIPSAEAMVAITLMDQYLIHIAQSSHQSLN</sequence>
<evidence type="ECO:0000256" key="5">
    <source>
        <dbReference type="ARBA" id="ARBA00023141"/>
    </source>
</evidence>
<proteinExistence type="inferred from homology"/>
<dbReference type="EMBL" id="UGNW01000001">
    <property type="protein sequence ID" value="STX31494.1"/>
    <property type="molecule type" value="Genomic_DNA"/>
</dbReference>
<dbReference type="NCBIfam" id="TIGR00033">
    <property type="entry name" value="aroC"/>
    <property type="match status" value="1"/>
</dbReference>
<evidence type="ECO:0000256" key="3">
    <source>
        <dbReference type="ARBA" id="ARBA00013036"/>
    </source>
</evidence>
<dbReference type="Proteomes" id="UP000054735">
    <property type="component" value="Unassembled WGS sequence"/>
</dbReference>
<keyword evidence="6 7" id="KW-0456">Lyase</keyword>
<dbReference type="Gene3D" id="3.60.150.10">
    <property type="entry name" value="Chorismate synthase AroC"/>
    <property type="match status" value="1"/>
</dbReference>
<comment type="catalytic activity">
    <reaction evidence="7">
        <text>5-O-(1-carboxyvinyl)-3-phosphoshikimate = chorismate + phosphate</text>
        <dbReference type="Rhea" id="RHEA:21020"/>
        <dbReference type="ChEBI" id="CHEBI:29748"/>
        <dbReference type="ChEBI" id="CHEBI:43474"/>
        <dbReference type="ChEBI" id="CHEBI:57701"/>
        <dbReference type="EC" id="4.2.3.5"/>
    </reaction>
</comment>
<keyword evidence="4 7" id="KW-0028">Amino-acid biosynthesis</keyword>
<dbReference type="AlphaFoldDB" id="A0A378IH35"/>
<dbReference type="Pfam" id="PF01264">
    <property type="entry name" value="Chorismate_synt"/>
    <property type="match status" value="1"/>
</dbReference>
<comment type="caution">
    <text evidence="7">Lacks conserved residue(s) required for the propagation of feature annotation.</text>
</comment>
<keyword evidence="7" id="KW-0274">FAD</keyword>
<feature type="binding site" evidence="7">
    <location>
        <position position="53"/>
    </location>
    <ligand>
        <name>NADP(+)</name>
        <dbReference type="ChEBI" id="CHEBI:58349"/>
    </ligand>
</feature>
<organism evidence="9 11">
    <name type="scientific">Legionella birminghamensis</name>
    <dbReference type="NCBI Taxonomy" id="28083"/>
    <lineage>
        <taxon>Bacteria</taxon>
        <taxon>Pseudomonadati</taxon>
        <taxon>Pseudomonadota</taxon>
        <taxon>Gammaproteobacteria</taxon>
        <taxon>Legionellales</taxon>
        <taxon>Legionellaceae</taxon>
        <taxon>Legionella</taxon>
    </lineage>
</organism>
<dbReference type="HAMAP" id="MF_00300">
    <property type="entry name" value="Chorismate_synth"/>
    <property type="match status" value="1"/>
</dbReference>
<evidence type="ECO:0000256" key="1">
    <source>
        <dbReference type="ARBA" id="ARBA00005044"/>
    </source>
</evidence>
<keyword evidence="7" id="KW-0521">NADP</keyword>
<dbReference type="PANTHER" id="PTHR21085:SF0">
    <property type="entry name" value="CHORISMATE SYNTHASE"/>
    <property type="match status" value="1"/>
</dbReference>
<comment type="function">
    <text evidence="7">Catalyzes the anti-1,4-elimination of the C-3 phosphate and the C-6 proR hydrogen from 5-enolpyruvylshikimate-3-phosphate (EPSP) to yield chorismate, which is the branch point compound that serves as the starting substrate for the three terminal pathways of aromatic amino acid biosynthesis. This reaction introduces a second double bond into the aromatic ring system.</text>
</comment>
<comment type="similarity">
    <text evidence="2 7">Belongs to the chorismate synthase family.</text>
</comment>
<accession>A0A378IH35</accession>
<evidence type="ECO:0000313" key="9">
    <source>
        <dbReference type="EMBL" id="STX31494.1"/>
    </source>
</evidence>
<dbReference type="InterPro" id="IPR035904">
    <property type="entry name" value="Chorismate_synth_AroC_sf"/>
</dbReference>
<feature type="binding site" evidence="7">
    <location>
        <position position="276"/>
    </location>
    <ligand>
        <name>FMN</name>
        <dbReference type="ChEBI" id="CHEBI:58210"/>
    </ligand>
</feature>
<dbReference type="NCBIfam" id="NF003793">
    <property type="entry name" value="PRK05382.1"/>
    <property type="match status" value="1"/>
</dbReference>
<keyword evidence="7" id="KW-0285">Flavoprotein</keyword>
<dbReference type="InterPro" id="IPR000453">
    <property type="entry name" value="Chorismate_synth"/>
</dbReference>
<gene>
    <name evidence="9" type="primary">aroC_2</name>
    <name evidence="7" type="synonym">aroC</name>
    <name evidence="8" type="synonym">aroC_1</name>
    <name evidence="8" type="ORF">Lbir_0724</name>
    <name evidence="9" type="ORF">NCTC12437_01267</name>
</gene>
<dbReference type="GO" id="GO:0005829">
    <property type="term" value="C:cytosol"/>
    <property type="evidence" value="ECO:0007669"/>
    <property type="project" value="TreeGrafter"/>
</dbReference>
<comment type="subunit">
    <text evidence="7">Homotetramer.</text>
</comment>
<keyword evidence="7" id="KW-0288">FMN</keyword>
<keyword evidence="5 7" id="KW-0057">Aromatic amino acid biosynthesis</keyword>
<reference evidence="9 11" key="2">
    <citation type="submission" date="2018-06" db="EMBL/GenBank/DDBJ databases">
        <authorList>
            <consortium name="Pathogen Informatics"/>
            <person name="Doyle S."/>
        </authorList>
    </citation>
    <scope>NUCLEOTIDE SEQUENCE [LARGE SCALE GENOMIC DNA]</scope>
    <source>
        <strain evidence="9 11">NCTC12437</strain>
    </source>
</reference>
<reference evidence="8 10" key="1">
    <citation type="submission" date="2015-11" db="EMBL/GenBank/DDBJ databases">
        <title>Genomic analysis of 38 Legionella species identifies large and diverse effector repertoires.</title>
        <authorList>
            <person name="Burstein D."/>
            <person name="Amaro F."/>
            <person name="Zusman T."/>
            <person name="Lifshitz Z."/>
            <person name="Cohen O."/>
            <person name="Gilbert J.A."/>
            <person name="Pupko T."/>
            <person name="Shuman H.A."/>
            <person name="Segal G."/>
        </authorList>
    </citation>
    <scope>NUCLEOTIDE SEQUENCE [LARGE SCALE GENOMIC DNA]</scope>
    <source>
        <strain evidence="8 10">CDC#1407-AL-14</strain>
    </source>
</reference>
<dbReference type="EMBL" id="LNXT01000008">
    <property type="protein sequence ID" value="KTC74691.1"/>
    <property type="molecule type" value="Genomic_DNA"/>
</dbReference>
<dbReference type="SUPFAM" id="SSF103263">
    <property type="entry name" value="Chorismate synthase, AroC"/>
    <property type="match status" value="1"/>
</dbReference>
<dbReference type="CDD" id="cd07304">
    <property type="entry name" value="Chorismate_synthase"/>
    <property type="match status" value="1"/>
</dbReference>
<evidence type="ECO:0000313" key="11">
    <source>
        <dbReference type="Proteomes" id="UP000255066"/>
    </source>
</evidence>
<dbReference type="GO" id="GO:0009423">
    <property type="term" value="P:chorismate biosynthetic process"/>
    <property type="evidence" value="ECO:0007669"/>
    <property type="project" value="UniProtKB-UniRule"/>
</dbReference>
<evidence type="ECO:0000256" key="2">
    <source>
        <dbReference type="ARBA" id="ARBA00008014"/>
    </source>
</evidence>
<evidence type="ECO:0000313" key="10">
    <source>
        <dbReference type="Proteomes" id="UP000054735"/>
    </source>
</evidence>
<dbReference type="GO" id="GO:0004107">
    <property type="term" value="F:chorismate synthase activity"/>
    <property type="evidence" value="ECO:0007669"/>
    <property type="project" value="UniProtKB-UniRule"/>
</dbReference>